<proteinExistence type="predicted"/>
<protein>
    <submittedName>
        <fullName evidence="1">Radical SAM protein</fullName>
    </submittedName>
</protein>
<dbReference type="InterPro" id="IPR049539">
    <property type="entry name" value="SPL"/>
</dbReference>
<dbReference type="PANTHER" id="PTHR37822">
    <property type="entry name" value="SPORE PHOTOPRODUCT LYASE-RELATED"/>
    <property type="match status" value="1"/>
</dbReference>
<dbReference type="Gene3D" id="3.80.30.30">
    <property type="match status" value="1"/>
</dbReference>
<sequence>MYIEKEVFSHPITEQILEKLANPQIVRIDNYREVFNRSNQSFFLQEKSKKLILAKKYGEFLYPGPSVCHSFGYENFYYTSNILNCIYSCEYCFLKGMYRSANIVVFVNIEDYFNEIDRILENKFLYISVSYESDLLALEGIVPFSSAWIEYAKEKQNLMIEIRTKSANFKALEKLPPQQNVILAWTLSPQEIIEKYEHTTPSLFARLSAIKKAIENGWKVRLCFDPVLYIEDWKTIYENFINTVFEELNPEKILDISVGVFRISKDYLKSMKRAFSNEITAFLYEEAEHVCTYPKWLKEDMMAALISRLEHFLPSYKIFVV</sequence>
<dbReference type="Proteomes" id="UP001164909">
    <property type="component" value="Chromosome"/>
</dbReference>
<accession>A0ABY7BLK3</accession>
<evidence type="ECO:0000313" key="1">
    <source>
        <dbReference type="EMBL" id="WAM33700.1"/>
    </source>
</evidence>
<evidence type="ECO:0000313" key="2">
    <source>
        <dbReference type="Proteomes" id="UP001164909"/>
    </source>
</evidence>
<organism evidence="1 2">
    <name type="scientific">Caldicellulosiruptor morganii</name>
    <dbReference type="NCBI Taxonomy" id="1387555"/>
    <lineage>
        <taxon>Bacteria</taxon>
        <taxon>Bacillati</taxon>
        <taxon>Bacillota</taxon>
        <taxon>Bacillota incertae sedis</taxon>
        <taxon>Caldicellulosiruptorales</taxon>
        <taxon>Caldicellulosiruptoraceae</taxon>
        <taxon>Caldicellulosiruptor</taxon>
    </lineage>
</organism>
<dbReference type="Gene3D" id="3.40.50.12110">
    <property type="match status" value="1"/>
</dbReference>
<name>A0ABY7BLK3_9FIRM</name>
<dbReference type="EMBL" id="CP113865">
    <property type="protein sequence ID" value="WAM33700.1"/>
    <property type="molecule type" value="Genomic_DNA"/>
</dbReference>
<dbReference type="PANTHER" id="PTHR37822:SF2">
    <property type="entry name" value="SPORE PHOTOPRODUCT LYASE"/>
    <property type="match status" value="1"/>
</dbReference>
<keyword evidence="2" id="KW-1185">Reference proteome</keyword>
<dbReference type="Pfam" id="PF20903">
    <property type="entry name" value="SPL"/>
    <property type="match status" value="1"/>
</dbReference>
<reference evidence="1" key="1">
    <citation type="submission" date="2022-12" db="EMBL/GenBank/DDBJ databases">
        <authorList>
            <person name="Bing R.G."/>
            <person name="Willard D.J."/>
            <person name="Manesh M.J.H."/>
            <person name="Laemthong T."/>
            <person name="Crosby J.R."/>
            <person name="Kelly R.M."/>
        </authorList>
    </citation>
    <scope>NUCLEOTIDE SEQUENCE</scope>
    <source>
        <strain evidence="1">DSM 8990</strain>
    </source>
</reference>
<gene>
    <name evidence="1" type="ORF">OTK00_002226</name>
</gene>